<dbReference type="GO" id="GO:0003677">
    <property type="term" value="F:DNA binding"/>
    <property type="evidence" value="ECO:0007669"/>
    <property type="project" value="UniProtKB-KW"/>
</dbReference>
<dbReference type="PANTHER" id="PTHR44846">
    <property type="entry name" value="MANNOSYL-D-GLYCERATE TRANSPORT/METABOLISM SYSTEM REPRESSOR MNGR-RELATED"/>
    <property type="match status" value="1"/>
</dbReference>
<dbReference type="SUPFAM" id="SSF64288">
    <property type="entry name" value="Chorismate lyase-like"/>
    <property type="match status" value="1"/>
</dbReference>
<evidence type="ECO:0000313" key="5">
    <source>
        <dbReference type="EMBL" id="KYO66501.1"/>
    </source>
</evidence>
<dbReference type="SMART" id="SM00866">
    <property type="entry name" value="UTRA"/>
    <property type="match status" value="1"/>
</dbReference>
<dbReference type="RefSeq" id="WP_245641319.1">
    <property type="nucleotide sequence ID" value="NZ_LOHZ01000027.1"/>
</dbReference>
<sequence length="239" mass="27933">MNHPAKYEYVLNKIKDMIEQGEIKEGERLPSEIEYSKLLGVSRATLREALRILEDEGYVKRYHGVGTFVTRPRVIKSGMEELISITRLIEKQGMRPGTKDVLIERVKPTEKEAALMNIPVEDDIFRIQRVRTADDIPVLYCIDRIPAKYVKKEFNFNKESLFQYLQEDLGIYIAYAVSDVIPVKAKVKNIYKKLEMKSASGVLLLLEQLHFDENNNPIFYSSNYFSPEKFRFYIVRKRV</sequence>
<evidence type="ECO:0000256" key="3">
    <source>
        <dbReference type="ARBA" id="ARBA00023163"/>
    </source>
</evidence>
<protein>
    <submittedName>
        <fullName evidence="5">HTH-type transcriptional repressor YvoA</fullName>
    </submittedName>
</protein>
<dbReference type="GO" id="GO:0003700">
    <property type="term" value="F:DNA-binding transcription factor activity"/>
    <property type="evidence" value="ECO:0007669"/>
    <property type="project" value="InterPro"/>
</dbReference>
<organism evidence="5 6">
    <name type="scientific">Thermovenabulum gondwanense</name>
    <dbReference type="NCBI Taxonomy" id="520767"/>
    <lineage>
        <taxon>Bacteria</taxon>
        <taxon>Bacillati</taxon>
        <taxon>Bacillota</taxon>
        <taxon>Clostridia</taxon>
        <taxon>Thermosediminibacterales</taxon>
        <taxon>Thermosediminibacteraceae</taxon>
        <taxon>Thermovenabulum</taxon>
    </lineage>
</organism>
<dbReference type="AlphaFoldDB" id="A0A162MKP0"/>
<dbReference type="SUPFAM" id="SSF46785">
    <property type="entry name" value="Winged helix' DNA-binding domain"/>
    <property type="match status" value="1"/>
</dbReference>
<evidence type="ECO:0000259" key="4">
    <source>
        <dbReference type="PROSITE" id="PS50949"/>
    </source>
</evidence>
<proteinExistence type="predicted"/>
<dbReference type="InterPro" id="IPR011663">
    <property type="entry name" value="UTRA"/>
</dbReference>
<comment type="caution">
    <text evidence="5">The sequence shown here is derived from an EMBL/GenBank/DDBJ whole genome shotgun (WGS) entry which is preliminary data.</text>
</comment>
<name>A0A162MKP0_9FIRM</name>
<gene>
    <name evidence="5" type="primary">yvoA_3</name>
    <name evidence="5" type="ORF">ATZ99_11290</name>
</gene>
<evidence type="ECO:0000313" key="6">
    <source>
        <dbReference type="Proteomes" id="UP000075737"/>
    </source>
</evidence>
<dbReference type="Gene3D" id="1.10.10.10">
    <property type="entry name" value="Winged helix-like DNA-binding domain superfamily/Winged helix DNA-binding domain"/>
    <property type="match status" value="1"/>
</dbReference>
<dbReference type="InterPro" id="IPR028978">
    <property type="entry name" value="Chorismate_lyase_/UTRA_dom_sf"/>
</dbReference>
<dbReference type="Gene3D" id="3.40.1410.10">
    <property type="entry name" value="Chorismate lyase-like"/>
    <property type="match status" value="1"/>
</dbReference>
<feature type="domain" description="HTH gntR-type" evidence="4">
    <location>
        <begin position="4"/>
        <end position="72"/>
    </location>
</feature>
<reference evidence="5 6" key="1">
    <citation type="submission" date="2015-12" db="EMBL/GenBank/DDBJ databases">
        <title>Draft genome of Thermovenabulum gondwanense isolated from a red thermophilic microbial mat colonisisng an outflow channel of a bore well.</title>
        <authorList>
            <person name="Patel B.K."/>
        </authorList>
    </citation>
    <scope>NUCLEOTIDE SEQUENCE [LARGE SCALE GENOMIC DNA]</scope>
    <source>
        <strain evidence="5 6">R270</strain>
    </source>
</reference>
<dbReference type="Proteomes" id="UP000075737">
    <property type="component" value="Unassembled WGS sequence"/>
</dbReference>
<evidence type="ECO:0000256" key="2">
    <source>
        <dbReference type="ARBA" id="ARBA00023125"/>
    </source>
</evidence>
<accession>A0A162MKP0</accession>
<keyword evidence="2" id="KW-0238">DNA-binding</keyword>
<dbReference type="PRINTS" id="PR00035">
    <property type="entry name" value="HTHGNTR"/>
</dbReference>
<keyword evidence="6" id="KW-1185">Reference proteome</keyword>
<dbReference type="InterPro" id="IPR000524">
    <property type="entry name" value="Tscrpt_reg_HTH_GntR"/>
</dbReference>
<dbReference type="InterPro" id="IPR050679">
    <property type="entry name" value="Bact_HTH_transcr_reg"/>
</dbReference>
<dbReference type="PROSITE" id="PS50949">
    <property type="entry name" value="HTH_GNTR"/>
    <property type="match status" value="1"/>
</dbReference>
<dbReference type="Pfam" id="PF00392">
    <property type="entry name" value="GntR"/>
    <property type="match status" value="1"/>
</dbReference>
<keyword evidence="1" id="KW-0805">Transcription regulation</keyword>
<evidence type="ECO:0000256" key="1">
    <source>
        <dbReference type="ARBA" id="ARBA00023015"/>
    </source>
</evidence>
<dbReference type="PATRIC" id="fig|520767.4.peg.1231"/>
<keyword evidence="3" id="KW-0804">Transcription</keyword>
<dbReference type="CDD" id="cd07377">
    <property type="entry name" value="WHTH_GntR"/>
    <property type="match status" value="1"/>
</dbReference>
<dbReference type="Pfam" id="PF07702">
    <property type="entry name" value="UTRA"/>
    <property type="match status" value="1"/>
</dbReference>
<dbReference type="InterPro" id="IPR036390">
    <property type="entry name" value="WH_DNA-bd_sf"/>
</dbReference>
<dbReference type="PANTHER" id="PTHR44846:SF17">
    <property type="entry name" value="GNTR-FAMILY TRANSCRIPTIONAL REGULATOR"/>
    <property type="match status" value="1"/>
</dbReference>
<dbReference type="InterPro" id="IPR036388">
    <property type="entry name" value="WH-like_DNA-bd_sf"/>
</dbReference>
<dbReference type="GO" id="GO:0045892">
    <property type="term" value="P:negative regulation of DNA-templated transcription"/>
    <property type="evidence" value="ECO:0007669"/>
    <property type="project" value="TreeGrafter"/>
</dbReference>
<dbReference type="STRING" id="520767.ATZ99_11290"/>
<dbReference type="EMBL" id="LOHZ01000027">
    <property type="protein sequence ID" value="KYO66501.1"/>
    <property type="molecule type" value="Genomic_DNA"/>
</dbReference>
<dbReference type="SMART" id="SM00345">
    <property type="entry name" value="HTH_GNTR"/>
    <property type="match status" value="1"/>
</dbReference>